<keyword evidence="4" id="KW-1185">Reference proteome</keyword>
<dbReference type="OrthoDB" id="9786803at2"/>
<evidence type="ECO:0000313" key="3">
    <source>
        <dbReference type="EMBL" id="SEN16911.1"/>
    </source>
</evidence>
<accession>A0A1H8EBG8</accession>
<dbReference type="RefSeq" id="WP_092756589.1">
    <property type="nucleotide sequence ID" value="NZ_FOCG01000006.1"/>
</dbReference>
<evidence type="ECO:0000259" key="2">
    <source>
        <dbReference type="Pfam" id="PF18164"/>
    </source>
</evidence>
<sequence>MIIDTMLCMEYLGMNEEYWQQAQKALDAIKSDDTARTVAKNSKRLLCTEKNVSEAELLCRNLTQYARAFLPQHADMALAALLGACLPAALQQLSLQGVPDDVLKDTFRDFSRWAETYQQQHGVPGIGELPWVLFPYAQRILKLGRLMYETVFFPFPYYILKSNANGDITILAAEGIRVTAQGLVEHTNSKPEAAVFTTSLVFGHGQLTGNRVDINDAVILPQPHTIRLAEHRILLSPGMPILNMHIPQEGPLTPDAVNRSMEQAIGFFEKRGFPCETAMCESWLLDPSLLHFLKDNSNSVQFMKRFAKFPVCVPQPSAAKRIFGFNFDMKQLQDAPEETGMQKALKAYLLQGGEIFDVGGICLLK</sequence>
<dbReference type="EMBL" id="FOCG01000006">
    <property type="protein sequence ID" value="SEN16911.1"/>
    <property type="molecule type" value="Genomic_DNA"/>
</dbReference>
<reference evidence="3 4" key="1">
    <citation type="submission" date="2016-10" db="EMBL/GenBank/DDBJ databases">
        <authorList>
            <person name="de Groot N.N."/>
        </authorList>
    </citation>
    <scope>NUCLEOTIDE SEQUENCE [LARGE SCALE GENOMIC DNA]</scope>
    <source>
        <strain evidence="3 4">CGMCC 1.5070</strain>
    </source>
</reference>
<dbReference type="Pfam" id="PF18082">
    <property type="entry name" value="NAT_N"/>
    <property type="match status" value="1"/>
</dbReference>
<dbReference type="AlphaFoldDB" id="A0A1H8EBG8"/>
<dbReference type="Pfam" id="PF18164">
    <property type="entry name" value="GNAT_C"/>
    <property type="match status" value="1"/>
</dbReference>
<organism evidence="3 4">
    <name type="scientific">Hydrogenoanaerobacterium saccharovorans</name>
    <dbReference type="NCBI Taxonomy" id="474960"/>
    <lineage>
        <taxon>Bacteria</taxon>
        <taxon>Bacillati</taxon>
        <taxon>Bacillota</taxon>
        <taxon>Clostridia</taxon>
        <taxon>Eubacteriales</taxon>
        <taxon>Oscillospiraceae</taxon>
        <taxon>Hydrogenoanaerobacterium</taxon>
    </lineage>
</organism>
<dbReference type="Proteomes" id="UP000199158">
    <property type="component" value="Unassembled WGS sequence"/>
</dbReference>
<proteinExistence type="predicted"/>
<dbReference type="Gene3D" id="3.40.630.120">
    <property type="match status" value="1"/>
</dbReference>
<dbReference type="InterPro" id="IPR041273">
    <property type="entry name" value="NAT_N"/>
</dbReference>
<evidence type="ECO:0000259" key="1">
    <source>
        <dbReference type="Pfam" id="PF18082"/>
    </source>
</evidence>
<protein>
    <submittedName>
        <fullName evidence="3">Uncharacterized protein</fullName>
    </submittedName>
</protein>
<evidence type="ECO:0000313" key="4">
    <source>
        <dbReference type="Proteomes" id="UP000199158"/>
    </source>
</evidence>
<feature type="domain" description="N-acyltransferase N-terminal" evidence="1">
    <location>
        <begin position="8"/>
        <end position="132"/>
    </location>
</feature>
<dbReference type="InterPro" id="IPR041644">
    <property type="entry name" value="GNAT_C"/>
</dbReference>
<gene>
    <name evidence="3" type="ORF">SAMN05216180_2965</name>
</gene>
<name>A0A1H8EBG8_9FIRM</name>
<dbReference type="STRING" id="474960.SAMN05216180_2965"/>
<feature type="domain" description="GNAT-like C-terminal" evidence="2">
    <location>
        <begin position="140"/>
        <end position="361"/>
    </location>
</feature>